<dbReference type="Proteomes" id="UP000004358">
    <property type="component" value="Unassembled WGS sequence"/>
</dbReference>
<dbReference type="AlphaFoldDB" id="A3ZLC9"/>
<comment type="caution">
    <text evidence="2">The sequence shown here is derived from an EMBL/GenBank/DDBJ whole genome shotgun (WGS) entry which is preliminary data.</text>
</comment>
<keyword evidence="1" id="KW-0812">Transmembrane</keyword>
<feature type="transmembrane region" description="Helical" evidence="1">
    <location>
        <begin position="59"/>
        <end position="78"/>
    </location>
</feature>
<feature type="transmembrane region" description="Helical" evidence="1">
    <location>
        <begin position="99"/>
        <end position="117"/>
    </location>
</feature>
<keyword evidence="1" id="KW-0472">Membrane</keyword>
<gene>
    <name evidence="2" type="ORF">DSM3645_09192</name>
</gene>
<dbReference type="EMBL" id="AANZ01000001">
    <property type="protein sequence ID" value="EAQ82562.1"/>
    <property type="molecule type" value="Genomic_DNA"/>
</dbReference>
<evidence type="ECO:0000313" key="3">
    <source>
        <dbReference type="Proteomes" id="UP000004358"/>
    </source>
</evidence>
<protein>
    <submittedName>
        <fullName evidence="2">Uncharacterized protein</fullName>
    </submittedName>
</protein>
<sequence length="159" mass="16848">MAPTQNSEFAMLNGKTIFWIIIGVFAGFLIGSLVNMMIVLASLLFYVPPDGLDWNDQAAVAQFIGGLPLGAFLFALAAHGAHSLVAGWIAAAIARPFRYSAALLVGLLTLAAGYMNLQDIPHPAWFGYLDLLLYLPLAALGASLVKQPDAKTVEATESA</sequence>
<dbReference type="OrthoDB" id="289359at2"/>
<dbReference type="STRING" id="314230.DSM3645_09192"/>
<evidence type="ECO:0000256" key="1">
    <source>
        <dbReference type="SAM" id="Phobius"/>
    </source>
</evidence>
<proteinExistence type="predicted"/>
<name>A3ZLC9_9BACT</name>
<reference evidence="2 3" key="1">
    <citation type="submission" date="2006-02" db="EMBL/GenBank/DDBJ databases">
        <authorList>
            <person name="Amann R."/>
            <person name="Ferriera S."/>
            <person name="Johnson J."/>
            <person name="Kravitz S."/>
            <person name="Halpern A."/>
            <person name="Remington K."/>
            <person name="Beeson K."/>
            <person name="Tran B."/>
            <person name="Rogers Y.-H."/>
            <person name="Friedman R."/>
            <person name="Venter J.C."/>
        </authorList>
    </citation>
    <scope>NUCLEOTIDE SEQUENCE [LARGE SCALE GENOMIC DNA]</scope>
    <source>
        <strain evidence="2 3">DSM 3645</strain>
    </source>
</reference>
<keyword evidence="1" id="KW-1133">Transmembrane helix</keyword>
<organism evidence="2 3">
    <name type="scientific">Blastopirellula marina DSM 3645</name>
    <dbReference type="NCBI Taxonomy" id="314230"/>
    <lineage>
        <taxon>Bacteria</taxon>
        <taxon>Pseudomonadati</taxon>
        <taxon>Planctomycetota</taxon>
        <taxon>Planctomycetia</taxon>
        <taxon>Pirellulales</taxon>
        <taxon>Pirellulaceae</taxon>
        <taxon>Blastopirellula</taxon>
    </lineage>
</organism>
<dbReference type="HOGENOM" id="CLU_153126_0_0_0"/>
<evidence type="ECO:0000313" key="2">
    <source>
        <dbReference type="EMBL" id="EAQ82562.1"/>
    </source>
</evidence>
<accession>A3ZLC9</accession>
<feature type="transmembrane region" description="Helical" evidence="1">
    <location>
        <begin position="17"/>
        <end position="47"/>
    </location>
</feature>
<feature type="transmembrane region" description="Helical" evidence="1">
    <location>
        <begin position="123"/>
        <end position="145"/>
    </location>
</feature>